<keyword evidence="3" id="KW-1185">Reference proteome</keyword>
<gene>
    <name evidence="2" type="ORF">KIW84_053826</name>
</gene>
<comment type="caution">
    <text evidence="2">The sequence shown here is derived from an EMBL/GenBank/DDBJ whole genome shotgun (WGS) entry which is preliminary data.</text>
</comment>
<dbReference type="Gramene" id="Psat05G0382600-T1">
    <property type="protein sequence ID" value="KAI5407731.1"/>
    <property type="gene ID" value="KIW84_053826"/>
</dbReference>
<sequence length="187" mass="21897">MPIPRKMLDNEVFNSGQWFPTWSIAEQFLVTHSFNPQELIVDIAKKSYCCNFWELVGIPCKHVVVALSYRKQNSDHFVDECYTRDKYALYYGFFVSLINGKDMYQEVQTYEIQLLTHKNGPGRPREVRIRECGEDGARKRRPDVAYKCTKFDKFGHNTLSFKSLTQYPNALKRKRKPKASQDGVEPK</sequence>
<organism evidence="2 3">
    <name type="scientific">Pisum sativum</name>
    <name type="common">Garden pea</name>
    <name type="synonym">Lathyrus oleraceus</name>
    <dbReference type="NCBI Taxonomy" id="3888"/>
    <lineage>
        <taxon>Eukaryota</taxon>
        <taxon>Viridiplantae</taxon>
        <taxon>Streptophyta</taxon>
        <taxon>Embryophyta</taxon>
        <taxon>Tracheophyta</taxon>
        <taxon>Spermatophyta</taxon>
        <taxon>Magnoliopsida</taxon>
        <taxon>eudicotyledons</taxon>
        <taxon>Gunneridae</taxon>
        <taxon>Pentapetalae</taxon>
        <taxon>rosids</taxon>
        <taxon>fabids</taxon>
        <taxon>Fabales</taxon>
        <taxon>Fabaceae</taxon>
        <taxon>Papilionoideae</taxon>
        <taxon>50 kb inversion clade</taxon>
        <taxon>NPAAA clade</taxon>
        <taxon>Hologalegina</taxon>
        <taxon>IRL clade</taxon>
        <taxon>Fabeae</taxon>
        <taxon>Lathyrus</taxon>
    </lineage>
</organism>
<dbReference type="AlphaFoldDB" id="A0A9D4WW56"/>
<protein>
    <recommendedName>
        <fullName evidence="1">SWIM-type domain-containing protein</fullName>
    </recommendedName>
</protein>
<evidence type="ECO:0000313" key="3">
    <source>
        <dbReference type="Proteomes" id="UP001058974"/>
    </source>
</evidence>
<reference evidence="2 3" key="1">
    <citation type="journal article" date="2022" name="Nat. Genet.">
        <title>Improved pea reference genome and pan-genome highlight genomic features and evolutionary characteristics.</title>
        <authorList>
            <person name="Yang T."/>
            <person name="Liu R."/>
            <person name="Luo Y."/>
            <person name="Hu S."/>
            <person name="Wang D."/>
            <person name="Wang C."/>
            <person name="Pandey M.K."/>
            <person name="Ge S."/>
            <person name="Xu Q."/>
            <person name="Li N."/>
            <person name="Li G."/>
            <person name="Huang Y."/>
            <person name="Saxena R.K."/>
            <person name="Ji Y."/>
            <person name="Li M."/>
            <person name="Yan X."/>
            <person name="He Y."/>
            <person name="Liu Y."/>
            <person name="Wang X."/>
            <person name="Xiang C."/>
            <person name="Varshney R.K."/>
            <person name="Ding H."/>
            <person name="Gao S."/>
            <person name="Zong X."/>
        </authorList>
    </citation>
    <scope>NUCLEOTIDE SEQUENCE [LARGE SCALE GENOMIC DNA]</scope>
    <source>
        <strain evidence="2 3">cv. Zhongwan 6</strain>
    </source>
</reference>
<dbReference type="InterPro" id="IPR007527">
    <property type="entry name" value="Znf_SWIM"/>
</dbReference>
<accession>A0A9D4WW56</accession>
<name>A0A9D4WW56_PEA</name>
<feature type="domain" description="SWIM-type" evidence="1">
    <location>
        <begin position="50"/>
        <end position="70"/>
    </location>
</feature>
<evidence type="ECO:0000313" key="2">
    <source>
        <dbReference type="EMBL" id="KAI5407731.1"/>
    </source>
</evidence>
<evidence type="ECO:0000259" key="1">
    <source>
        <dbReference type="Pfam" id="PF04434"/>
    </source>
</evidence>
<dbReference type="EMBL" id="JAMSHJ010000005">
    <property type="protein sequence ID" value="KAI5407731.1"/>
    <property type="molecule type" value="Genomic_DNA"/>
</dbReference>
<dbReference type="Proteomes" id="UP001058974">
    <property type="component" value="Chromosome 5"/>
</dbReference>
<dbReference type="GO" id="GO:0008270">
    <property type="term" value="F:zinc ion binding"/>
    <property type="evidence" value="ECO:0007669"/>
    <property type="project" value="InterPro"/>
</dbReference>
<proteinExistence type="predicted"/>
<dbReference type="Pfam" id="PF04434">
    <property type="entry name" value="SWIM"/>
    <property type="match status" value="1"/>
</dbReference>